<dbReference type="EMBL" id="LNYC01000001">
    <property type="protein sequence ID" value="KTD04871.1"/>
    <property type="molecule type" value="Genomic_DNA"/>
</dbReference>
<protein>
    <submittedName>
        <fullName evidence="2">Uncharacterized protein</fullName>
    </submittedName>
</protein>
<sequence>MSDLRTMWNELQYVFNLTSLDESATDAEIVARFYHEAQILLNSEARIAFALTQFFAEVYPDWLTLLVEAGGADAAEGLQLMVATQESAALQAETVTSSSSSSASSSSSSSEPEWMIKIRERRQARMDALPQSERERIFAVARPVERGIQEKLDALSSAQGGSAKREQGNVGKLDMGRFSQIPLMVPMPAPKATQVPPSAAPAPQPLPRPAASQPATFFRFPSPPSTPPSADVSPVQTVAVEILPLHVRISGAVSQAVEKYLRYHGAEYDEKQSNTELNQGAGPSFGRLSALAHGESGLQSANEFGRNFVRDSGTDALAIGLLVSKIRTASHSPHSFGTFLVTEVNALLRNEGIAEDRLPQKGFFIKNYNKEEAAAKFEVILGELIEKQPTREMTFSN</sequence>
<accession>A0A0W0UB89</accession>
<keyword evidence="3" id="KW-1185">Reference proteome</keyword>
<dbReference type="Proteomes" id="UP000054785">
    <property type="component" value="Unassembled WGS sequence"/>
</dbReference>
<organism evidence="2 3">
    <name type="scientific">Legionella geestiana</name>
    <dbReference type="NCBI Taxonomy" id="45065"/>
    <lineage>
        <taxon>Bacteria</taxon>
        <taxon>Pseudomonadati</taxon>
        <taxon>Pseudomonadota</taxon>
        <taxon>Gammaproteobacteria</taxon>
        <taxon>Legionellales</taxon>
        <taxon>Legionellaceae</taxon>
        <taxon>Legionella</taxon>
    </lineage>
</organism>
<gene>
    <name evidence="2" type="ORF">Lgee_0055</name>
</gene>
<evidence type="ECO:0000256" key="1">
    <source>
        <dbReference type="SAM" id="MobiDB-lite"/>
    </source>
</evidence>
<feature type="compositionally biased region" description="Pro residues" evidence="1">
    <location>
        <begin position="198"/>
        <end position="208"/>
    </location>
</feature>
<comment type="caution">
    <text evidence="2">The sequence shown here is derived from an EMBL/GenBank/DDBJ whole genome shotgun (WGS) entry which is preliminary data.</text>
</comment>
<evidence type="ECO:0000313" key="3">
    <source>
        <dbReference type="Proteomes" id="UP000054785"/>
    </source>
</evidence>
<proteinExistence type="predicted"/>
<dbReference type="AlphaFoldDB" id="A0A0W0UB89"/>
<feature type="region of interest" description="Disordered" evidence="1">
    <location>
        <begin position="93"/>
        <end position="114"/>
    </location>
</feature>
<feature type="region of interest" description="Disordered" evidence="1">
    <location>
        <begin position="190"/>
        <end position="232"/>
    </location>
</feature>
<dbReference type="PATRIC" id="fig|45065.4.peg.57"/>
<feature type="compositionally biased region" description="Low complexity" evidence="1">
    <location>
        <begin position="209"/>
        <end position="220"/>
    </location>
</feature>
<evidence type="ECO:0000313" key="2">
    <source>
        <dbReference type="EMBL" id="KTD04871.1"/>
    </source>
</evidence>
<dbReference type="RefSeq" id="WP_028387193.1">
    <property type="nucleotide sequence ID" value="NZ_CAAAHN010000003.1"/>
</dbReference>
<reference evidence="2 3" key="1">
    <citation type="submission" date="2015-11" db="EMBL/GenBank/DDBJ databases">
        <title>Genomic analysis of 38 Legionella species identifies large and diverse effector repertoires.</title>
        <authorList>
            <person name="Burstein D."/>
            <person name="Amaro F."/>
            <person name="Zusman T."/>
            <person name="Lifshitz Z."/>
            <person name="Cohen O."/>
            <person name="Gilbert J.A."/>
            <person name="Pupko T."/>
            <person name="Shuman H.A."/>
            <person name="Segal G."/>
        </authorList>
    </citation>
    <scope>NUCLEOTIDE SEQUENCE [LARGE SCALE GENOMIC DNA]</scope>
    <source>
        <strain evidence="2 3">ATCC 49504</strain>
    </source>
</reference>
<feature type="compositionally biased region" description="Low complexity" evidence="1">
    <location>
        <begin position="97"/>
        <end position="110"/>
    </location>
</feature>
<name>A0A0W0UB89_9GAMM</name>